<reference evidence="2" key="1">
    <citation type="submission" date="2025-08" db="UniProtKB">
        <authorList>
            <consortium name="RefSeq"/>
        </authorList>
    </citation>
    <scope>IDENTIFICATION</scope>
</reference>
<proteinExistence type="predicted"/>
<keyword evidence="1" id="KW-1185">Reference proteome</keyword>
<dbReference type="Proteomes" id="UP000515204">
    <property type="component" value="Unplaced"/>
</dbReference>
<dbReference type="AlphaFoldDB" id="A0A6P3Y8L7"/>
<dbReference type="CTD" id="55505"/>
<dbReference type="RefSeq" id="XP_014487386.1">
    <property type="nucleotide sequence ID" value="XM_014631900.1"/>
</dbReference>
<name>A0A6P3Y8L7_DINQU</name>
<gene>
    <name evidence="2" type="primary">LOC106751110</name>
</gene>
<dbReference type="GeneID" id="106751110"/>
<sequence>MRVKAKYVCQRKIDLTEPFVLRSTTREDCTSSRITLYRYSARASFLGSAKPMAHNTTECQPEDGVWKVILSFKQSLALNKLIEEVPIDYTAIYVE</sequence>
<dbReference type="KEGG" id="dqu:106751110"/>
<evidence type="ECO:0000313" key="2">
    <source>
        <dbReference type="RefSeq" id="XP_014487386.1"/>
    </source>
</evidence>
<organism evidence="1 2">
    <name type="scientific">Dinoponera quadriceps</name>
    <name type="common">South American ant</name>
    <dbReference type="NCBI Taxonomy" id="609295"/>
    <lineage>
        <taxon>Eukaryota</taxon>
        <taxon>Metazoa</taxon>
        <taxon>Ecdysozoa</taxon>
        <taxon>Arthropoda</taxon>
        <taxon>Hexapoda</taxon>
        <taxon>Insecta</taxon>
        <taxon>Pterygota</taxon>
        <taxon>Neoptera</taxon>
        <taxon>Endopterygota</taxon>
        <taxon>Hymenoptera</taxon>
        <taxon>Apocrita</taxon>
        <taxon>Aculeata</taxon>
        <taxon>Formicoidea</taxon>
        <taxon>Formicidae</taxon>
        <taxon>Ponerinae</taxon>
        <taxon>Ponerini</taxon>
        <taxon>Dinoponera</taxon>
    </lineage>
</organism>
<evidence type="ECO:0000313" key="1">
    <source>
        <dbReference type="Proteomes" id="UP000515204"/>
    </source>
</evidence>
<protein>
    <submittedName>
        <fullName evidence="2">Uncharacterized protein LOC106751110 isoform X1</fullName>
    </submittedName>
</protein>
<accession>A0A6P3Y8L7</accession>